<feature type="transmembrane region" description="Helical" evidence="2">
    <location>
        <begin position="127"/>
        <end position="146"/>
    </location>
</feature>
<evidence type="ECO:0000313" key="3">
    <source>
        <dbReference type="EMBL" id="MBD5778855.1"/>
    </source>
</evidence>
<dbReference type="EMBL" id="JACYFG010000006">
    <property type="protein sequence ID" value="MBD5778855.1"/>
    <property type="molecule type" value="Genomic_DNA"/>
</dbReference>
<sequence>MTEVGSYWRKEAGALVRLVNFWWWLDLAAPWWLGLNLLSVAAALLWRRWFDLGYGFLGAYLLGLLVVWGLGFARARGRFIDFEKGLGRLDRAWNLQGALYAANHGAASWPPVKTGREKVFRVSLNRIHLSLVLSFLVLGIGLLLPVQKLSPKPELEVVAGPNAWAEMEEWLSVMDASELVEEESLDAFEQRLDSLVDQPREDWFSEGSLEATDFLAKQSKESTLQFLESLDMAMQSASRFSGGDGAELGDRDMRQLSKSIENLDLGTLALREDLMKTLSELAESEQSSVDQQTLQEMLDRMKEGAETVQRGMGLPRYQMGPMQAERRPGSGEDGEEGPTPLTISEEASARLAGNLEGISNEDRERAILGDTAFTSEVQIEDFEAEARGKQAGERTHNVGEGGSAVWQMRARPKEQALLKNYFGNE</sequence>
<evidence type="ECO:0000256" key="2">
    <source>
        <dbReference type="SAM" id="Phobius"/>
    </source>
</evidence>
<protein>
    <submittedName>
        <fullName evidence="3">Uncharacterized protein</fullName>
    </submittedName>
</protein>
<keyword evidence="4" id="KW-1185">Reference proteome</keyword>
<comment type="caution">
    <text evidence="3">The sequence shown here is derived from an EMBL/GenBank/DDBJ whole genome shotgun (WGS) entry which is preliminary data.</text>
</comment>
<feature type="compositionally biased region" description="Basic and acidic residues" evidence="1">
    <location>
        <begin position="384"/>
        <end position="397"/>
    </location>
</feature>
<accession>A0A927F6F1</accession>
<keyword evidence="2" id="KW-1133">Transmembrane helix</keyword>
<keyword evidence="2" id="KW-0472">Membrane</keyword>
<dbReference type="AlphaFoldDB" id="A0A927F6F1"/>
<dbReference type="Proteomes" id="UP000622317">
    <property type="component" value="Unassembled WGS sequence"/>
</dbReference>
<gene>
    <name evidence="3" type="ORF">IEN85_05080</name>
</gene>
<feature type="region of interest" description="Disordered" evidence="1">
    <location>
        <begin position="384"/>
        <end position="410"/>
    </location>
</feature>
<reference evidence="3" key="1">
    <citation type="submission" date="2020-09" db="EMBL/GenBank/DDBJ databases">
        <title>Pelagicoccus enzymogenes sp. nov. with an EPS production, isolated from marine sediment.</title>
        <authorList>
            <person name="Feng X."/>
        </authorList>
    </citation>
    <scope>NUCLEOTIDE SEQUENCE</scope>
    <source>
        <strain evidence="3">NFK12</strain>
    </source>
</reference>
<evidence type="ECO:0000256" key="1">
    <source>
        <dbReference type="SAM" id="MobiDB-lite"/>
    </source>
</evidence>
<organism evidence="3 4">
    <name type="scientific">Pelagicoccus enzymogenes</name>
    <dbReference type="NCBI Taxonomy" id="2773457"/>
    <lineage>
        <taxon>Bacteria</taxon>
        <taxon>Pseudomonadati</taxon>
        <taxon>Verrucomicrobiota</taxon>
        <taxon>Opitutia</taxon>
        <taxon>Puniceicoccales</taxon>
        <taxon>Pelagicoccaceae</taxon>
        <taxon>Pelagicoccus</taxon>
    </lineage>
</organism>
<proteinExistence type="predicted"/>
<dbReference type="RefSeq" id="WP_191615983.1">
    <property type="nucleotide sequence ID" value="NZ_JACYFG010000006.1"/>
</dbReference>
<keyword evidence="2" id="KW-0812">Transmembrane</keyword>
<evidence type="ECO:0000313" key="4">
    <source>
        <dbReference type="Proteomes" id="UP000622317"/>
    </source>
</evidence>
<feature type="transmembrane region" description="Helical" evidence="2">
    <location>
        <begin position="21"/>
        <end position="46"/>
    </location>
</feature>
<feature type="region of interest" description="Disordered" evidence="1">
    <location>
        <begin position="306"/>
        <end position="341"/>
    </location>
</feature>
<name>A0A927F6F1_9BACT</name>
<feature type="transmembrane region" description="Helical" evidence="2">
    <location>
        <begin position="52"/>
        <end position="73"/>
    </location>
</feature>